<dbReference type="RefSeq" id="WP_275808674.1">
    <property type="nucleotide sequence ID" value="NZ_BAAANM010000012.1"/>
</dbReference>
<organism evidence="3 4">
    <name type="scientific">Streptantibioticus ferralitis</name>
    <dbReference type="NCBI Taxonomy" id="236510"/>
    <lineage>
        <taxon>Bacteria</taxon>
        <taxon>Bacillati</taxon>
        <taxon>Actinomycetota</taxon>
        <taxon>Actinomycetes</taxon>
        <taxon>Kitasatosporales</taxon>
        <taxon>Streptomycetaceae</taxon>
        <taxon>Streptantibioticus</taxon>
    </lineage>
</organism>
<evidence type="ECO:0000313" key="4">
    <source>
        <dbReference type="Proteomes" id="UP001220022"/>
    </source>
</evidence>
<accession>A0ABT5YUA8</accession>
<reference evidence="3 4" key="1">
    <citation type="submission" date="2023-03" db="EMBL/GenBank/DDBJ databases">
        <title>Draft genome sequence of type strain Streptomyces ferralitis JCM 14344.</title>
        <authorList>
            <person name="Klaysubun C."/>
            <person name="Duangmal K."/>
        </authorList>
    </citation>
    <scope>NUCLEOTIDE SEQUENCE [LARGE SCALE GENOMIC DNA]</scope>
    <source>
        <strain evidence="3 4">JCM 14344</strain>
    </source>
</reference>
<sequence>MRRPRSLNDIEHVVILMQENRSFDHYFGTMHEVRRFEDPHAATLPNGRPISM</sequence>
<keyword evidence="2" id="KW-0843">Virulence</keyword>
<comment type="caution">
    <text evidence="3">The sequence shown here is derived from an EMBL/GenBank/DDBJ whole genome shotgun (WGS) entry which is preliminary data.</text>
</comment>
<dbReference type="Pfam" id="PF04185">
    <property type="entry name" value="Phosphoesterase"/>
    <property type="match status" value="1"/>
</dbReference>
<dbReference type="InterPro" id="IPR017850">
    <property type="entry name" value="Alkaline_phosphatase_core_sf"/>
</dbReference>
<proteinExistence type="predicted"/>
<gene>
    <name evidence="3" type="ORF">P2L57_04805</name>
</gene>
<dbReference type="Proteomes" id="UP001220022">
    <property type="component" value="Unassembled WGS sequence"/>
</dbReference>
<evidence type="ECO:0000256" key="2">
    <source>
        <dbReference type="ARBA" id="ARBA00023026"/>
    </source>
</evidence>
<evidence type="ECO:0000256" key="1">
    <source>
        <dbReference type="ARBA" id="ARBA00022801"/>
    </source>
</evidence>
<keyword evidence="1" id="KW-0378">Hydrolase</keyword>
<dbReference type="Gene3D" id="3.40.720.10">
    <property type="entry name" value="Alkaline Phosphatase, subunit A"/>
    <property type="match status" value="1"/>
</dbReference>
<keyword evidence="4" id="KW-1185">Reference proteome</keyword>
<evidence type="ECO:0000313" key="3">
    <source>
        <dbReference type="EMBL" id="MDF2255073.1"/>
    </source>
</evidence>
<name>A0ABT5YUA8_9ACTN</name>
<dbReference type="EMBL" id="JARHTQ010000002">
    <property type="protein sequence ID" value="MDF2255073.1"/>
    <property type="molecule type" value="Genomic_DNA"/>
</dbReference>
<protein>
    <submittedName>
        <fullName evidence="3">Alkaline phosphatase family protein</fullName>
    </submittedName>
</protein>
<dbReference type="InterPro" id="IPR007312">
    <property type="entry name" value="Phosphoesterase"/>
</dbReference>